<dbReference type="AlphaFoldDB" id="A0A1X7UHI1"/>
<dbReference type="InterPro" id="IPR049560">
    <property type="entry name" value="MeTrfase_RsmB-F_NOP2_cat"/>
</dbReference>
<feature type="binding site" evidence="10">
    <location>
        <position position="359"/>
    </location>
    <ligand>
        <name>S-adenosyl-L-methionine</name>
        <dbReference type="ChEBI" id="CHEBI:59789"/>
    </ligand>
</feature>
<feature type="compositionally biased region" description="Basic residues" evidence="11">
    <location>
        <begin position="38"/>
        <end position="56"/>
    </location>
</feature>
<dbReference type="InterPro" id="IPR029063">
    <property type="entry name" value="SAM-dependent_MTases_sf"/>
</dbReference>
<comment type="subcellular location">
    <subcellularLocation>
        <location evidence="1">Nucleus</location>
        <location evidence="1">Nucleolus</location>
    </subcellularLocation>
</comment>
<evidence type="ECO:0000256" key="11">
    <source>
        <dbReference type="SAM" id="MobiDB-lite"/>
    </source>
</evidence>
<feature type="compositionally biased region" description="Acidic residues" evidence="11">
    <location>
        <begin position="106"/>
        <end position="128"/>
    </location>
</feature>
<feature type="compositionally biased region" description="Acidic residues" evidence="11">
    <location>
        <begin position="544"/>
        <end position="555"/>
    </location>
</feature>
<dbReference type="InterPro" id="IPR023273">
    <property type="entry name" value="RCMT_NOP2"/>
</dbReference>
<dbReference type="GO" id="GO:0005730">
    <property type="term" value="C:nucleolus"/>
    <property type="evidence" value="ECO:0007669"/>
    <property type="project" value="UniProtKB-SubCell"/>
</dbReference>
<dbReference type="InParanoid" id="A0A1X7UHI1"/>
<feature type="compositionally biased region" description="Polar residues" evidence="11">
    <location>
        <begin position="533"/>
        <end position="542"/>
    </location>
</feature>
<evidence type="ECO:0000259" key="12">
    <source>
        <dbReference type="PROSITE" id="PS51686"/>
    </source>
</evidence>
<sequence>MGRVKDFKLLGKKGPGRKARKQGDPTIPAALREDKKIDKVKKKLGGRIRQRTKKRLLNLAVAASTRVTKTKSKSKKDSAGETTSESEHEEGRDDDEMEVIPQPSVSDDEDDSIGEEADDFCSDDEELVELPIEKKSRKRDKKLKKEKEESKKEFTQQMAGHEVFELPDIESISNEPQDLPTVSQRLREVLHVLANFKDLREPGRKRKEYVTLLEHDLKVYYGYNEYLIDKIIQLIPHSELLEFLDACETPRPVTIRTNTLKTRRRDLAGALISRGVNLDPIGDWSKVGLVIYDSQVPIGATPEYLSGKYMMQGASSLLPVMALAPQVNERILDMCAAPGGKATYIAALMKNTGLLVCNDYKKERCKSLIANIYRMGVQNTIVCNYDGRKFTKVMSGFDRILLDAPCSGTGVIAKDQSVKTSKSEVAIERCSHMQKELILEAIDALNASSSTGGYLVYSTCSVLVEENEGVIDYALSRRNVKVVDTGLNFGVSGFTRFREKRFHPSLSLTKRFYPHTHNMDGFFVAKLKKFPQKSTIVGSKQQPAEEEEKEEDEET</sequence>
<keyword evidence="7 10" id="KW-0949">S-adenosyl-L-methionine</keyword>
<dbReference type="KEGG" id="aqu:100632042"/>
<feature type="binding site" evidence="10">
    <location>
        <position position="386"/>
    </location>
    <ligand>
        <name>S-adenosyl-L-methionine</name>
        <dbReference type="ChEBI" id="CHEBI:59789"/>
    </ligand>
</feature>
<dbReference type="STRING" id="400682.A0A1X7UHI1"/>
<feature type="compositionally biased region" description="Basic residues" evidence="11">
    <location>
        <begin position="10"/>
        <end position="20"/>
    </location>
</feature>
<evidence type="ECO:0000313" key="13">
    <source>
        <dbReference type="EnsemblMetazoa" id="Aqu2.1.26933_001"/>
    </source>
</evidence>
<reference evidence="14" key="1">
    <citation type="journal article" date="2010" name="Nature">
        <title>The Amphimedon queenslandica genome and the evolution of animal complexity.</title>
        <authorList>
            <person name="Srivastava M."/>
            <person name="Simakov O."/>
            <person name="Chapman J."/>
            <person name="Fahey B."/>
            <person name="Gauthier M.E."/>
            <person name="Mitros T."/>
            <person name="Richards G.S."/>
            <person name="Conaco C."/>
            <person name="Dacre M."/>
            <person name="Hellsten U."/>
            <person name="Larroux C."/>
            <person name="Putnam N.H."/>
            <person name="Stanke M."/>
            <person name="Adamska M."/>
            <person name="Darling A."/>
            <person name="Degnan S.M."/>
            <person name="Oakley T.H."/>
            <person name="Plachetzki D.C."/>
            <person name="Zhai Y."/>
            <person name="Adamski M."/>
            <person name="Calcino A."/>
            <person name="Cummins S.F."/>
            <person name="Goodstein D.M."/>
            <person name="Harris C."/>
            <person name="Jackson D.J."/>
            <person name="Leys S.P."/>
            <person name="Shu S."/>
            <person name="Woodcroft B.J."/>
            <person name="Vervoort M."/>
            <person name="Kosik K.S."/>
            <person name="Manning G."/>
            <person name="Degnan B.M."/>
            <person name="Rokhsar D.S."/>
        </authorList>
    </citation>
    <scope>NUCLEOTIDE SEQUENCE [LARGE SCALE GENOMIC DNA]</scope>
</reference>
<dbReference type="PRINTS" id="PR02012">
    <property type="entry name" value="RCMTNOP2"/>
</dbReference>
<dbReference type="InterPro" id="IPR031341">
    <property type="entry name" value="Methyltr_RsmF_N"/>
</dbReference>
<feature type="region of interest" description="Disordered" evidence="11">
    <location>
        <begin position="533"/>
        <end position="555"/>
    </location>
</feature>
<dbReference type="EnsemblMetazoa" id="XM_019998745.1">
    <property type="protein sequence ID" value="XP_019854304.1"/>
    <property type="gene ID" value="LOC100632042"/>
</dbReference>
<reference evidence="13" key="2">
    <citation type="submission" date="2017-05" db="UniProtKB">
        <authorList>
            <consortium name="EnsemblMetazoa"/>
        </authorList>
    </citation>
    <scope>IDENTIFICATION</scope>
</reference>
<dbReference type="SUPFAM" id="SSF53335">
    <property type="entry name" value="S-adenosyl-L-methionine-dependent methyltransferases"/>
    <property type="match status" value="1"/>
</dbReference>
<dbReference type="InterPro" id="IPR018314">
    <property type="entry name" value="RsmB/NOL1/NOP2-like_CS"/>
</dbReference>
<dbReference type="OMA" id="FRNIMTG"/>
<dbReference type="OrthoDB" id="427002at2759"/>
<keyword evidence="5 10" id="KW-0489">Methyltransferase</keyword>
<dbReference type="EnsemblMetazoa" id="Aqu2.1.26933_001">
    <property type="protein sequence ID" value="Aqu2.1.26933_001"/>
    <property type="gene ID" value="Aqu2.1.26933"/>
</dbReference>
<proteinExistence type="inferred from homology"/>
<evidence type="ECO:0000256" key="8">
    <source>
        <dbReference type="ARBA" id="ARBA00022884"/>
    </source>
</evidence>
<name>A0A1X7UHI1_AMPQE</name>
<dbReference type="GO" id="GO:0009383">
    <property type="term" value="F:rRNA (cytosine-C5-)-methyltransferase activity"/>
    <property type="evidence" value="ECO:0007669"/>
    <property type="project" value="TreeGrafter"/>
</dbReference>
<dbReference type="PRINTS" id="PR02008">
    <property type="entry name" value="RCMTFAMILY"/>
</dbReference>
<keyword evidence="9" id="KW-0539">Nucleus</keyword>
<feature type="binding site" evidence="10">
    <location>
        <begin position="335"/>
        <end position="341"/>
    </location>
    <ligand>
        <name>S-adenosyl-L-methionine</name>
        <dbReference type="ChEBI" id="CHEBI:59789"/>
    </ligand>
</feature>
<dbReference type="Proteomes" id="UP000007879">
    <property type="component" value="Unassembled WGS sequence"/>
</dbReference>
<dbReference type="FunFam" id="3.30.70.1170:FF:000001">
    <property type="entry name" value="Ribosomal RNA methyltransferase Nop2"/>
    <property type="match status" value="1"/>
</dbReference>
<dbReference type="PANTHER" id="PTHR22807">
    <property type="entry name" value="NOP2 YEAST -RELATED NOL1/NOP2/FMU SUN DOMAIN-CONTAINING"/>
    <property type="match status" value="1"/>
</dbReference>
<dbReference type="GO" id="GO:0000470">
    <property type="term" value="P:maturation of LSU-rRNA"/>
    <property type="evidence" value="ECO:0007669"/>
    <property type="project" value="TreeGrafter"/>
</dbReference>
<dbReference type="NCBIfam" id="TIGR00446">
    <property type="entry name" value="nop2p"/>
    <property type="match status" value="1"/>
</dbReference>
<organism evidence="13">
    <name type="scientific">Amphimedon queenslandica</name>
    <name type="common">Sponge</name>
    <dbReference type="NCBI Taxonomy" id="400682"/>
    <lineage>
        <taxon>Eukaryota</taxon>
        <taxon>Metazoa</taxon>
        <taxon>Porifera</taxon>
        <taxon>Demospongiae</taxon>
        <taxon>Heteroscleromorpha</taxon>
        <taxon>Haplosclerida</taxon>
        <taxon>Niphatidae</taxon>
        <taxon>Amphimedon</taxon>
    </lineage>
</organism>
<dbReference type="PANTHER" id="PTHR22807:SF30">
    <property type="entry name" value="28S RRNA (CYTOSINE(4447)-C(5))-METHYLTRANSFERASE-RELATED"/>
    <property type="match status" value="1"/>
</dbReference>
<evidence type="ECO:0000256" key="4">
    <source>
        <dbReference type="ARBA" id="ARBA00022517"/>
    </source>
</evidence>
<dbReference type="PROSITE" id="PS51686">
    <property type="entry name" value="SAM_MT_RSMB_NOP"/>
    <property type="match status" value="1"/>
</dbReference>
<evidence type="ECO:0000256" key="2">
    <source>
        <dbReference type="ARBA" id="ARBA00007494"/>
    </source>
</evidence>
<dbReference type="Pfam" id="PF01189">
    <property type="entry name" value="Methyltr_RsmB-F"/>
    <property type="match status" value="1"/>
</dbReference>
<keyword evidence="14" id="KW-1185">Reference proteome</keyword>
<evidence type="ECO:0000256" key="1">
    <source>
        <dbReference type="ARBA" id="ARBA00004604"/>
    </source>
</evidence>
<dbReference type="PROSITE" id="PS01153">
    <property type="entry name" value="NOL1_NOP2_SUN"/>
    <property type="match status" value="1"/>
</dbReference>
<accession>A0A1X7UHI1</accession>
<keyword evidence="8 10" id="KW-0694">RNA-binding</keyword>
<dbReference type="Gene3D" id="3.40.50.150">
    <property type="entry name" value="Vaccinia Virus protein VP39"/>
    <property type="match status" value="1"/>
</dbReference>
<evidence type="ECO:0000256" key="9">
    <source>
        <dbReference type="ARBA" id="ARBA00023242"/>
    </source>
</evidence>
<evidence type="ECO:0000256" key="6">
    <source>
        <dbReference type="ARBA" id="ARBA00022679"/>
    </source>
</evidence>
<feature type="compositionally biased region" description="Basic and acidic residues" evidence="11">
    <location>
        <begin position="75"/>
        <end position="91"/>
    </location>
</feature>
<feature type="binding site" evidence="10">
    <location>
        <position position="403"/>
    </location>
    <ligand>
        <name>S-adenosyl-L-methionine</name>
        <dbReference type="ChEBI" id="CHEBI:59789"/>
    </ligand>
</feature>
<protein>
    <recommendedName>
        <fullName evidence="12">SAM-dependent MTase RsmB/NOP-type domain-containing protein</fullName>
    </recommendedName>
</protein>
<feature type="compositionally biased region" description="Basic and acidic residues" evidence="11">
    <location>
        <begin position="143"/>
        <end position="154"/>
    </location>
</feature>
<dbReference type="InterPro" id="IPR023267">
    <property type="entry name" value="RCMT"/>
</dbReference>
<dbReference type="Gene3D" id="3.30.70.1170">
    <property type="entry name" value="Sun protein, domain 3"/>
    <property type="match status" value="1"/>
</dbReference>
<evidence type="ECO:0000256" key="3">
    <source>
        <dbReference type="ARBA" id="ARBA00022490"/>
    </source>
</evidence>
<keyword evidence="4" id="KW-0690">Ribosome biogenesis</keyword>
<feature type="active site" description="Nucleophile" evidence="10">
    <location>
        <position position="460"/>
    </location>
</feature>
<keyword evidence="6 10" id="KW-0808">Transferase</keyword>
<evidence type="ECO:0000256" key="7">
    <source>
        <dbReference type="ARBA" id="ARBA00022691"/>
    </source>
</evidence>
<gene>
    <name evidence="13" type="primary">100632042</name>
</gene>
<feature type="domain" description="SAM-dependent MTase RsmB/NOP-type" evidence="12">
    <location>
        <begin position="243"/>
        <end position="530"/>
    </location>
</feature>
<dbReference type="GO" id="GO:0070475">
    <property type="term" value="P:rRNA base methylation"/>
    <property type="evidence" value="ECO:0007669"/>
    <property type="project" value="TreeGrafter"/>
</dbReference>
<keyword evidence="3" id="KW-0963">Cytoplasm</keyword>
<evidence type="ECO:0000313" key="14">
    <source>
        <dbReference type="Proteomes" id="UP000007879"/>
    </source>
</evidence>
<dbReference type="eggNOG" id="KOG1122">
    <property type="taxonomic scope" value="Eukaryota"/>
</dbReference>
<dbReference type="GO" id="GO:0003723">
    <property type="term" value="F:RNA binding"/>
    <property type="evidence" value="ECO:0007669"/>
    <property type="project" value="UniProtKB-UniRule"/>
</dbReference>
<comment type="similarity">
    <text evidence="2 10">Belongs to the class I-like SAM-binding methyltransferase superfamily. RsmB/NOP family.</text>
</comment>
<dbReference type="Pfam" id="PF17125">
    <property type="entry name" value="Methyltr_RsmF_N"/>
    <property type="match status" value="1"/>
</dbReference>
<dbReference type="InterPro" id="IPR011023">
    <property type="entry name" value="Nop2p"/>
</dbReference>
<feature type="region of interest" description="Disordered" evidence="11">
    <location>
        <begin position="1"/>
        <end position="156"/>
    </location>
</feature>
<evidence type="ECO:0000256" key="10">
    <source>
        <dbReference type="PROSITE-ProRule" id="PRU01023"/>
    </source>
</evidence>
<evidence type="ECO:0000256" key="5">
    <source>
        <dbReference type="ARBA" id="ARBA00022603"/>
    </source>
</evidence>
<dbReference type="InterPro" id="IPR001678">
    <property type="entry name" value="MeTrfase_RsmB-F_NOP2_dom"/>
</dbReference>